<dbReference type="OrthoDB" id="2417809at2759"/>
<feature type="non-terminal residue" evidence="1">
    <location>
        <position position="190"/>
    </location>
</feature>
<dbReference type="Proteomes" id="UP000789831">
    <property type="component" value="Unassembled WGS sequence"/>
</dbReference>
<name>A0A9N9HL07_9GLOM</name>
<feature type="non-terminal residue" evidence="1">
    <location>
        <position position="1"/>
    </location>
</feature>
<dbReference type="EMBL" id="CAJVPL010012711">
    <property type="protein sequence ID" value="CAG8686997.1"/>
    <property type="molecule type" value="Genomic_DNA"/>
</dbReference>
<organism evidence="1 2">
    <name type="scientific">Ambispora gerdemannii</name>
    <dbReference type="NCBI Taxonomy" id="144530"/>
    <lineage>
        <taxon>Eukaryota</taxon>
        <taxon>Fungi</taxon>
        <taxon>Fungi incertae sedis</taxon>
        <taxon>Mucoromycota</taxon>
        <taxon>Glomeromycotina</taxon>
        <taxon>Glomeromycetes</taxon>
        <taxon>Archaeosporales</taxon>
        <taxon>Ambisporaceae</taxon>
        <taxon>Ambispora</taxon>
    </lineage>
</organism>
<proteinExistence type="predicted"/>
<comment type="caution">
    <text evidence="1">The sequence shown here is derived from an EMBL/GenBank/DDBJ whole genome shotgun (WGS) entry which is preliminary data.</text>
</comment>
<accession>A0A9N9HL07</accession>
<reference evidence="1" key="1">
    <citation type="submission" date="2021-06" db="EMBL/GenBank/DDBJ databases">
        <authorList>
            <person name="Kallberg Y."/>
            <person name="Tangrot J."/>
            <person name="Rosling A."/>
        </authorList>
    </citation>
    <scope>NUCLEOTIDE SEQUENCE</scope>
    <source>
        <strain evidence="1">MT106</strain>
    </source>
</reference>
<evidence type="ECO:0000313" key="2">
    <source>
        <dbReference type="Proteomes" id="UP000789831"/>
    </source>
</evidence>
<protein>
    <submittedName>
        <fullName evidence="1">1818_t:CDS:1</fullName>
    </submittedName>
</protein>
<keyword evidence="2" id="KW-1185">Reference proteome</keyword>
<evidence type="ECO:0000313" key="1">
    <source>
        <dbReference type="EMBL" id="CAG8686997.1"/>
    </source>
</evidence>
<dbReference type="AlphaFoldDB" id="A0A9N9HL07"/>
<gene>
    <name evidence="1" type="ORF">AGERDE_LOCUS12952</name>
</gene>
<sequence>VINVDSDGNYRYRVLAVCLRRNESEWPEMKKKLQEELNKREQFYQSLFLVNGDYVVIMREISWMDDPSLAMAFVNNNHYVVIMLKSGAPVSPIINRWIQFVTLAATKWKLLIQDRSGPERSHNSALSLSTVRHGATIRQSDLMLAIVPQHGAQQDINAHTTRSSKYVFDYKTKNPNAEYKEAIAAYEQEQ</sequence>